<accession>A0AAN7IIJ6</accession>
<dbReference type="GO" id="GO:0006383">
    <property type="term" value="P:transcription by RNA polymerase III"/>
    <property type="evidence" value="ECO:0007669"/>
    <property type="project" value="TreeGrafter"/>
</dbReference>
<dbReference type="InterPro" id="IPR052416">
    <property type="entry name" value="GTF3C_component"/>
</dbReference>
<comment type="subcellular location">
    <subcellularLocation>
        <location evidence="1">Nucleus</location>
    </subcellularLocation>
</comment>
<evidence type="ECO:0000256" key="4">
    <source>
        <dbReference type="SAM" id="MobiDB-lite"/>
    </source>
</evidence>
<dbReference type="PRINTS" id="PR00929">
    <property type="entry name" value="ATHOOK"/>
</dbReference>
<keyword evidence="3" id="KW-0539">Nucleus</keyword>
<dbReference type="InterPro" id="IPR036322">
    <property type="entry name" value="WD40_repeat_dom_sf"/>
</dbReference>
<feature type="region of interest" description="Disordered" evidence="4">
    <location>
        <begin position="321"/>
        <end position="430"/>
    </location>
</feature>
<dbReference type="InterPro" id="IPR017956">
    <property type="entry name" value="AT_hook_DNA-bd_motif"/>
</dbReference>
<dbReference type="GO" id="GO:0006355">
    <property type="term" value="P:regulation of DNA-templated transcription"/>
    <property type="evidence" value="ECO:0007669"/>
    <property type="project" value="InterPro"/>
</dbReference>
<dbReference type="GO" id="GO:0000127">
    <property type="term" value="C:transcription factor TFIIIC complex"/>
    <property type="evidence" value="ECO:0007669"/>
    <property type="project" value="TreeGrafter"/>
</dbReference>
<dbReference type="SMART" id="SM00320">
    <property type="entry name" value="WD40"/>
    <property type="match status" value="5"/>
</dbReference>
<organism evidence="5 6">
    <name type="scientific">Quercus rubra</name>
    <name type="common">Northern red oak</name>
    <name type="synonym">Quercus borealis</name>
    <dbReference type="NCBI Taxonomy" id="3512"/>
    <lineage>
        <taxon>Eukaryota</taxon>
        <taxon>Viridiplantae</taxon>
        <taxon>Streptophyta</taxon>
        <taxon>Embryophyta</taxon>
        <taxon>Tracheophyta</taxon>
        <taxon>Spermatophyta</taxon>
        <taxon>Magnoliopsida</taxon>
        <taxon>eudicotyledons</taxon>
        <taxon>Gunneridae</taxon>
        <taxon>Pentapetalae</taxon>
        <taxon>rosids</taxon>
        <taxon>fabids</taxon>
        <taxon>Fagales</taxon>
        <taxon>Fagaceae</taxon>
        <taxon>Quercus</taxon>
    </lineage>
</organism>
<dbReference type="Proteomes" id="UP001324115">
    <property type="component" value="Unassembled WGS sequence"/>
</dbReference>
<feature type="compositionally biased region" description="Basic and acidic residues" evidence="4">
    <location>
        <begin position="848"/>
        <end position="864"/>
    </location>
</feature>
<feature type="compositionally biased region" description="Basic and acidic residues" evidence="4">
    <location>
        <begin position="783"/>
        <end position="793"/>
    </location>
</feature>
<feature type="compositionally biased region" description="Polar residues" evidence="4">
    <location>
        <begin position="386"/>
        <end position="413"/>
    </location>
</feature>
<feature type="compositionally biased region" description="Polar residues" evidence="4">
    <location>
        <begin position="265"/>
        <end position="274"/>
    </location>
</feature>
<evidence type="ECO:0000256" key="3">
    <source>
        <dbReference type="ARBA" id="ARBA00023242"/>
    </source>
</evidence>
<dbReference type="EMBL" id="JAXUIC010000007">
    <property type="protein sequence ID" value="KAK4582878.1"/>
    <property type="molecule type" value="Genomic_DNA"/>
</dbReference>
<gene>
    <name evidence="5" type="ORF">RGQ29_025876</name>
</gene>
<dbReference type="SUPFAM" id="SSF50978">
    <property type="entry name" value="WD40 repeat-like"/>
    <property type="match status" value="1"/>
</dbReference>
<dbReference type="PANTHER" id="PTHR15052:SF2">
    <property type="entry name" value="GENERAL TRANSCRIPTION FACTOR 3C POLYPEPTIDE 2"/>
    <property type="match status" value="1"/>
</dbReference>
<dbReference type="GO" id="GO:0003677">
    <property type="term" value="F:DNA binding"/>
    <property type="evidence" value="ECO:0007669"/>
    <property type="project" value="InterPro"/>
</dbReference>
<dbReference type="AlphaFoldDB" id="A0AAN7IIJ6"/>
<feature type="region of interest" description="Disordered" evidence="4">
    <location>
        <begin position="758"/>
        <end position="798"/>
    </location>
</feature>
<sequence>MEEPPISELLSAKRGKKKKTTTTTTEGTAKKKKKKKDAPVPSANAENPSGYAENCNGEKVTVLAFDESVENHFKAIDAISKLCGETCTEEDDAPIEESEIKRLSSSITFIRFTMPPNFTHIEWKSFNYEPRTVSFACEVGSPGGKDVVSGIHLPQFSSATVPKKEGSSGDAEYVESRSCCSKDFVIYVGGHVWALDWCPRICEMPDYHNKCEFIAVAAHPPGTSYHKMGAPLTGRGVIQIWCLMNVGVNEEEVPPSLAKPKRGTKNSGAVTDDSTLSKRPRGRPRKKPIEDTTQSKRPRGRPRKNLIEQSLDNLAVQALAVKQAEDSSESHAVDEVPGNAKEGSVQKDTGKKQKRQKRAVSACNLALETPMQSRRLKNKKRAVSHIDNTSPLLLTQNEDMGSSVTNHQIQHYSGQEPAASDNVSDKGSLGTSSASSLISKDVALPRVVLCLAHNGKVAWDVKWRPSNACQSKCKHRMGYLAVLLGNGSLEVWEVPLPRTMKVIYSSMHQEGTDPRFVKLAPVFRGSLLKCGGIQSIPLTVEWSASPPHDYLLAGCHDGTVALWKFSASCSSEDTRPLLCFSADSVPIRALAWAPLESDPESANVIVTAGHGGLKFWDLRDPYRPLWDLHPVPRIIYSLDWLSNPRCVILSFDDGTMRILSLLKAAYDVPVTGKPFGGTKQQGLHSYYCSSFAIWSVQVSRITGMAAYCTADGTVLRFQLTSKAVDKDPSRNRTPHFLCGSLTEEESLITINTPVPNTPFPLKKSLNKSGDTPLSMREFSSEPQHVRRANDKMAKGPSTDAKTLALCYGDDPGTESGTEEALTCPKSKKRPNSRSSNKKNPEDDLALVCRDEEPSHTQEKENGKAEARTIEVFPPKIVAMRRVRWNMNKGSERWLCYGGEAGVVRCQEIVLSDVDRKLALKG</sequence>
<comment type="caution">
    <text evidence="5">The sequence shown here is derived from an EMBL/GenBank/DDBJ whole genome shotgun (WGS) entry which is preliminary data.</text>
</comment>
<evidence type="ECO:0008006" key="7">
    <source>
        <dbReference type="Google" id="ProtNLM"/>
    </source>
</evidence>
<keyword evidence="2" id="KW-0804">Transcription</keyword>
<keyword evidence="6" id="KW-1185">Reference proteome</keyword>
<feature type="compositionally biased region" description="Basic and acidic residues" evidence="4">
    <location>
        <begin position="323"/>
        <end position="334"/>
    </location>
</feature>
<dbReference type="PROSITE" id="PS00354">
    <property type="entry name" value="HMGI_Y"/>
    <property type="match status" value="1"/>
</dbReference>
<proteinExistence type="predicted"/>
<feature type="region of interest" description="Disordered" evidence="4">
    <location>
        <begin position="813"/>
        <end position="864"/>
    </location>
</feature>
<reference evidence="5 6" key="1">
    <citation type="journal article" date="2023" name="G3 (Bethesda)">
        <title>A haplotype-resolved chromosome-scale genome for Quercus rubra L. provides insights into the genetics of adaptive traits for red oak species.</title>
        <authorList>
            <person name="Kapoor B."/>
            <person name="Jenkins J."/>
            <person name="Schmutz J."/>
            <person name="Zhebentyayeva T."/>
            <person name="Kuelheim C."/>
            <person name="Coggeshall M."/>
            <person name="Heim C."/>
            <person name="Lasky J.R."/>
            <person name="Leites L."/>
            <person name="Islam-Faridi N."/>
            <person name="Romero-Severson J."/>
            <person name="DeLeo V.L."/>
            <person name="Lucas S.M."/>
            <person name="Lazic D."/>
            <person name="Gailing O."/>
            <person name="Carlson J."/>
            <person name="Staton M."/>
        </authorList>
    </citation>
    <scope>NUCLEOTIDE SEQUENCE [LARGE SCALE GENOMIC DNA]</scope>
    <source>
        <strain evidence="5">Pseudo-F2</strain>
    </source>
</reference>
<evidence type="ECO:0000256" key="1">
    <source>
        <dbReference type="ARBA" id="ARBA00004123"/>
    </source>
</evidence>
<dbReference type="InterPro" id="IPR015943">
    <property type="entry name" value="WD40/YVTN_repeat-like_dom_sf"/>
</dbReference>
<feature type="region of interest" description="Disordered" evidence="4">
    <location>
        <begin position="1"/>
        <end position="53"/>
    </location>
</feature>
<feature type="region of interest" description="Disordered" evidence="4">
    <location>
        <begin position="253"/>
        <end position="309"/>
    </location>
</feature>
<evidence type="ECO:0000313" key="6">
    <source>
        <dbReference type="Proteomes" id="UP001324115"/>
    </source>
</evidence>
<dbReference type="InterPro" id="IPR001680">
    <property type="entry name" value="WD40_rpt"/>
</dbReference>
<dbReference type="InterPro" id="IPR000637">
    <property type="entry name" value="HMGI/Y_DNA-bd_CS"/>
</dbReference>
<dbReference type="Gene3D" id="2.130.10.10">
    <property type="entry name" value="YVTN repeat-like/Quinoprotein amine dehydrogenase"/>
    <property type="match status" value="1"/>
</dbReference>
<feature type="compositionally biased region" description="Basic residues" evidence="4">
    <location>
        <begin position="374"/>
        <end position="383"/>
    </location>
</feature>
<protein>
    <recommendedName>
        <fullName evidence="7">DNA binding protein</fullName>
    </recommendedName>
</protein>
<name>A0AAN7IIJ6_QUERU</name>
<dbReference type="GO" id="GO:0005634">
    <property type="term" value="C:nucleus"/>
    <property type="evidence" value="ECO:0007669"/>
    <property type="project" value="UniProtKB-SubCell"/>
</dbReference>
<evidence type="ECO:0000313" key="5">
    <source>
        <dbReference type="EMBL" id="KAK4582878.1"/>
    </source>
</evidence>
<dbReference type="PANTHER" id="PTHR15052">
    <property type="entry name" value="RNA POLYMERASE III TRANSCRIPTION INITIATION FACTOR COMPLEX SUBUNIT"/>
    <property type="match status" value="1"/>
</dbReference>
<evidence type="ECO:0000256" key="2">
    <source>
        <dbReference type="ARBA" id="ARBA00023163"/>
    </source>
</evidence>